<comment type="caution">
    <text evidence="1">The sequence shown here is derived from an EMBL/GenBank/DDBJ whole genome shotgun (WGS) entry which is preliminary data.</text>
</comment>
<name>A0A2S3U5W0_LACPN</name>
<accession>A0A2S3U5W0</accession>
<reference evidence="1 2" key="1">
    <citation type="submission" date="2017-06" db="EMBL/GenBank/DDBJ databases">
        <title>Genome sequence of Lactobacillus plantarum subsp. plantarum strain SRCM101258.</title>
        <authorList>
            <person name="Cho S.H."/>
        </authorList>
    </citation>
    <scope>NUCLEOTIDE SEQUENCE [LARGE SCALE GENOMIC DNA]</scope>
    <source>
        <strain evidence="1 2">SRCM101258</strain>
    </source>
</reference>
<organism evidence="1 2">
    <name type="scientific">Lactiplantibacillus plantarum subsp. plantarum</name>
    <dbReference type="NCBI Taxonomy" id="337330"/>
    <lineage>
        <taxon>Bacteria</taxon>
        <taxon>Bacillati</taxon>
        <taxon>Bacillota</taxon>
        <taxon>Bacilli</taxon>
        <taxon>Lactobacillales</taxon>
        <taxon>Lactobacillaceae</taxon>
        <taxon>Lactiplantibacillus</taxon>
    </lineage>
</organism>
<gene>
    <name evidence="1" type="ORF">S101258_01566</name>
</gene>
<protein>
    <submittedName>
        <fullName evidence="1">Uncharacterized protein</fullName>
    </submittedName>
</protein>
<sequence>MKEVRFWGLLLGLFVCLGAVIPLVSKADVLDTAPAGLNLEGLFEPGKFDRNSATMQTVLKNGHSQHVIELTNDDNQVGAMWSTPVNRFNMRVDNQVSMWVNFGDKAVSEGLAVVLQNDPRKMSAISRYGKKKHYW</sequence>
<evidence type="ECO:0000313" key="1">
    <source>
        <dbReference type="EMBL" id="POD85036.1"/>
    </source>
</evidence>
<dbReference type="Proteomes" id="UP000236990">
    <property type="component" value="Unassembled WGS sequence"/>
</dbReference>
<dbReference type="Gene3D" id="2.60.120.200">
    <property type="match status" value="1"/>
</dbReference>
<proteinExistence type="predicted"/>
<dbReference type="AlphaFoldDB" id="A0A2S3U5W0"/>
<evidence type="ECO:0000313" key="2">
    <source>
        <dbReference type="Proteomes" id="UP000236990"/>
    </source>
</evidence>
<dbReference type="EMBL" id="NKCZ01000100">
    <property type="protein sequence ID" value="POD85036.1"/>
    <property type="molecule type" value="Genomic_DNA"/>
</dbReference>